<reference evidence="2 3" key="1">
    <citation type="submission" date="2020-04" db="EMBL/GenBank/DDBJ databases">
        <title>Perkinsus chesapeaki whole genome sequence.</title>
        <authorList>
            <person name="Bogema D.R."/>
        </authorList>
    </citation>
    <scope>NUCLEOTIDE SEQUENCE [LARGE SCALE GENOMIC DNA]</scope>
    <source>
        <strain evidence="2">ATCC PRA-425</strain>
    </source>
</reference>
<keyword evidence="3" id="KW-1185">Reference proteome</keyword>
<evidence type="ECO:0000256" key="1">
    <source>
        <dbReference type="SAM" id="MobiDB-lite"/>
    </source>
</evidence>
<feature type="region of interest" description="Disordered" evidence="1">
    <location>
        <begin position="1"/>
        <end position="85"/>
    </location>
</feature>
<feature type="region of interest" description="Disordered" evidence="1">
    <location>
        <begin position="126"/>
        <end position="168"/>
    </location>
</feature>
<feature type="non-terminal residue" evidence="2">
    <location>
        <position position="411"/>
    </location>
</feature>
<proteinExistence type="predicted"/>
<evidence type="ECO:0000313" key="3">
    <source>
        <dbReference type="Proteomes" id="UP000591131"/>
    </source>
</evidence>
<dbReference type="AlphaFoldDB" id="A0A7J6KLZ9"/>
<protein>
    <submittedName>
        <fullName evidence="2">Uncharacterized protein</fullName>
    </submittedName>
</protein>
<evidence type="ECO:0000313" key="2">
    <source>
        <dbReference type="EMBL" id="KAF4648303.1"/>
    </source>
</evidence>
<feature type="non-terminal residue" evidence="2">
    <location>
        <position position="1"/>
    </location>
</feature>
<sequence>QADGEGARADAPTQRARRRQERENRQTGGTRDTPGEEVEFEAPPPPPTEEELREEDAGGRPEGFVSLGEESEDSDHSSVGTRHEAAQPVPWEILVKEQRELRTLLIEQQARFSSELRELIREVCRGQSAGGEHEARAKRSRSSDQSQVSGRKEIRLAPRSSCETQPSTGFRAWPRDVARVTLSPCESKAELMAHIDHQEAILTAYGMGDYSSRDGTFKPHGDLEVLVLSKLSESLKEVGLASEVRSWIREQRHPTWSSLKEMLKWRHCRRHHLQEYLQNAIAEFHCINSGQTEEFLAQVRRAYNLLLSVHPNDISERKGLVRQAVGALPNMVKRDVIKKLQEEAREQGDSRDWEEVESLSQLESAIREAALADETAYQTRKERKTDPSTSSKHQGRSKDHVRAVNTNHEAL</sequence>
<gene>
    <name evidence="2" type="ORF">FOL47_003446</name>
</gene>
<feature type="region of interest" description="Disordered" evidence="1">
    <location>
        <begin position="370"/>
        <end position="411"/>
    </location>
</feature>
<name>A0A7J6KLZ9_PERCH</name>
<dbReference type="Proteomes" id="UP000591131">
    <property type="component" value="Unassembled WGS sequence"/>
</dbReference>
<comment type="caution">
    <text evidence="2">The sequence shown here is derived from an EMBL/GenBank/DDBJ whole genome shotgun (WGS) entry which is preliminary data.</text>
</comment>
<organism evidence="2 3">
    <name type="scientific">Perkinsus chesapeaki</name>
    <name type="common">Clam parasite</name>
    <name type="synonym">Perkinsus andrewsi</name>
    <dbReference type="NCBI Taxonomy" id="330153"/>
    <lineage>
        <taxon>Eukaryota</taxon>
        <taxon>Sar</taxon>
        <taxon>Alveolata</taxon>
        <taxon>Perkinsozoa</taxon>
        <taxon>Perkinsea</taxon>
        <taxon>Perkinsida</taxon>
        <taxon>Perkinsidae</taxon>
        <taxon>Perkinsus</taxon>
    </lineage>
</organism>
<accession>A0A7J6KLZ9</accession>
<dbReference type="EMBL" id="JAAPAO010002063">
    <property type="protein sequence ID" value="KAF4648303.1"/>
    <property type="molecule type" value="Genomic_DNA"/>
</dbReference>